<dbReference type="EMBL" id="RQPJ01000003">
    <property type="protein sequence ID" value="RTE53810.1"/>
    <property type="molecule type" value="Genomic_DNA"/>
</dbReference>
<accession>A0A430K408</accession>
<dbReference type="OrthoDB" id="1439678at2"/>
<reference evidence="1 2" key="1">
    <citation type="submission" date="2018-11" db="EMBL/GenBank/DDBJ databases">
        <title>Arenibacter aquaticus sp.nov., a marine bacterium isolated from surface seawater in the South China Sea.</title>
        <authorList>
            <person name="Guo J."/>
            <person name="Sun J."/>
        </authorList>
    </citation>
    <scope>NUCLEOTIDE SEQUENCE [LARGE SCALE GENOMIC DNA]</scope>
    <source>
        <strain evidence="1 2">GUO666</strain>
    </source>
</reference>
<evidence type="ECO:0000313" key="2">
    <source>
        <dbReference type="Proteomes" id="UP000267585"/>
    </source>
</evidence>
<dbReference type="Proteomes" id="UP000267585">
    <property type="component" value="Unassembled WGS sequence"/>
</dbReference>
<proteinExistence type="predicted"/>
<name>A0A430K408_9FLAO</name>
<sequence>MRLLFVLGAFVFIVFCANKNEIREPQSTHIRVINSTDVSFTNVVLFSMKFNDLRPKDTSEYKMLDYDPLKDDPLIYCSAAGTRYARYLQIPEAYDEKYSYVIDSIQDGIVYVSSQKGTN</sequence>
<dbReference type="RefSeq" id="WP_126161798.1">
    <property type="nucleotide sequence ID" value="NZ_RQPJ01000003.1"/>
</dbReference>
<comment type="caution">
    <text evidence="1">The sequence shown here is derived from an EMBL/GenBank/DDBJ whole genome shotgun (WGS) entry which is preliminary data.</text>
</comment>
<protein>
    <submittedName>
        <fullName evidence="1">Uncharacterized protein</fullName>
    </submittedName>
</protein>
<dbReference type="AlphaFoldDB" id="A0A430K408"/>
<organism evidence="1 2">
    <name type="scientific">Arenibacter aquaticus</name>
    <dbReference type="NCBI Taxonomy" id="2489054"/>
    <lineage>
        <taxon>Bacteria</taxon>
        <taxon>Pseudomonadati</taxon>
        <taxon>Bacteroidota</taxon>
        <taxon>Flavobacteriia</taxon>
        <taxon>Flavobacteriales</taxon>
        <taxon>Flavobacteriaceae</taxon>
        <taxon>Arenibacter</taxon>
    </lineage>
</organism>
<evidence type="ECO:0000313" key="1">
    <source>
        <dbReference type="EMBL" id="RTE53810.1"/>
    </source>
</evidence>
<keyword evidence="2" id="KW-1185">Reference proteome</keyword>
<gene>
    <name evidence="1" type="ORF">EHW67_07695</name>
</gene>